<dbReference type="Gene3D" id="3.40.1280.30">
    <property type="match status" value="1"/>
</dbReference>
<gene>
    <name evidence="1" type="ORF">MAR_012837</name>
</gene>
<keyword evidence="2" id="KW-1185">Reference proteome</keyword>
<reference evidence="1" key="1">
    <citation type="submission" date="2022-11" db="EMBL/GenBank/DDBJ databases">
        <title>Centuries of genome instability and evolution in soft-shell clam transmissible cancer (bioRxiv).</title>
        <authorList>
            <person name="Hart S.F.M."/>
            <person name="Yonemitsu M.A."/>
            <person name="Giersch R.M."/>
            <person name="Beal B.F."/>
            <person name="Arriagada G."/>
            <person name="Davis B.W."/>
            <person name="Ostrander E.A."/>
            <person name="Goff S.P."/>
            <person name="Metzger M.J."/>
        </authorList>
    </citation>
    <scope>NUCLEOTIDE SEQUENCE</scope>
    <source>
        <strain evidence="1">MELC-2E11</strain>
        <tissue evidence="1">Siphon/mantle</tissue>
    </source>
</reference>
<dbReference type="InterPro" id="IPR038459">
    <property type="entry name" value="MT_TRM10-typ_sf"/>
</dbReference>
<name>A0ABY7FY53_MYAAR</name>
<protein>
    <submittedName>
        <fullName evidence="1">Uncharacterized protein</fullName>
    </submittedName>
</protein>
<dbReference type="EMBL" id="CP111025">
    <property type="protein sequence ID" value="WAR27133.1"/>
    <property type="molecule type" value="Genomic_DNA"/>
</dbReference>
<organism evidence="1 2">
    <name type="scientific">Mya arenaria</name>
    <name type="common">Soft-shell clam</name>
    <dbReference type="NCBI Taxonomy" id="6604"/>
    <lineage>
        <taxon>Eukaryota</taxon>
        <taxon>Metazoa</taxon>
        <taxon>Spiralia</taxon>
        <taxon>Lophotrochozoa</taxon>
        <taxon>Mollusca</taxon>
        <taxon>Bivalvia</taxon>
        <taxon>Autobranchia</taxon>
        <taxon>Heteroconchia</taxon>
        <taxon>Euheterodonta</taxon>
        <taxon>Imparidentia</taxon>
        <taxon>Neoheterodontei</taxon>
        <taxon>Myida</taxon>
        <taxon>Myoidea</taxon>
        <taxon>Myidae</taxon>
        <taxon>Mya</taxon>
    </lineage>
</organism>
<proteinExistence type="predicted"/>
<evidence type="ECO:0000313" key="2">
    <source>
        <dbReference type="Proteomes" id="UP001164746"/>
    </source>
</evidence>
<evidence type="ECO:0000313" key="1">
    <source>
        <dbReference type="EMBL" id="WAR27133.1"/>
    </source>
</evidence>
<accession>A0ABY7FY53</accession>
<sequence length="340" mass="39386">MSLLSGARSGPSFQVYKTLVKKFKKSSADPKVYRHDNSPGQRDPLEVLKIQYEVMKATGNIQSIKQEEEILERIKLGHIQNDEEFVKATESETSLQNPFYLDFEDNTSRQLSANVWNDRLANCFGKNVVVNCQGINSFREHISVNSICRNAFNNYSTNIYTDMNRSHKCPLNLHFVCQKNINIGQSEKDFPSSNFHHVHQEREIFPREKLVFISNSSPNVYENNTDDIPVIFNFGLEIRQDLVLEYAMRNNIRHATLPISKFVIDEIVVTPVQQLEILRDVEAGIDWETAIFNNLLYPSQRLVRTSKAYQAIRKNRHADYYLPIHDLVMDTLLKAKKKKC</sequence>
<dbReference type="Proteomes" id="UP001164746">
    <property type="component" value="Chromosome 14"/>
</dbReference>